<accession>A0A7J6IHJ2</accession>
<evidence type="ECO:0000259" key="1">
    <source>
        <dbReference type="Pfam" id="PF08881"/>
    </source>
</evidence>
<reference evidence="2 3" key="1">
    <citation type="submission" date="2012-08" db="EMBL/GenBank/DDBJ databases">
        <authorList>
            <person name="Gan P.H.P."/>
            <person name="Ikeda K."/>
            <person name="Irieda H."/>
            <person name="Narusaka M."/>
            <person name="O'Connell R.J."/>
            <person name="Narusaka Y."/>
            <person name="Takano Y."/>
            <person name="Kubo Y."/>
            <person name="Shirasu K."/>
        </authorList>
    </citation>
    <scope>NUCLEOTIDE SEQUENCE [LARGE SCALE GENOMIC DNA]</scope>
    <source>
        <strain evidence="2 3">Nara gc5</strain>
    </source>
</reference>
<dbReference type="InterPro" id="IPR011058">
    <property type="entry name" value="Cyanovirin-N"/>
</dbReference>
<dbReference type="InterPro" id="IPR036673">
    <property type="entry name" value="Cyanovirin-N_sf"/>
</dbReference>
<dbReference type="GeneID" id="43606857"/>
<keyword evidence="3" id="KW-1185">Reference proteome</keyword>
<sequence>MAARCRSKTGCWTWSVLDLNHCIAYQDGRDKWLTAQDEGNFFEFAQPCSSDNSTTSWATYQCAPYAGNQGGQHLNLGIDLNKLVGNDNGTLVCGRQAFKGTMLSQEQISWSEDGIEISQGQ</sequence>
<protein>
    <recommendedName>
        <fullName evidence="1">Cyanovirin-N domain-containing protein</fullName>
    </recommendedName>
</protein>
<dbReference type="SUPFAM" id="SSF51322">
    <property type="entry name" value="Cyanovirin-N"/>
    <property type="match status" value="1"/>
</dbReference>
<reference evidence="2 3" key="2">
    <citation type="submission" date="2020-04" db="EMBL/GenBank/DDBJ databases">
        <title>Genome sequencing and assembly of multiple isolates from the Colletotrichum gloeosporioides species complex.</title>
        <authorList>
            <person name="Gan P."/>
            <person name="Shirasu K."/>
        </authorList>
    </citation>
    <scope>NUCLEOTIDE SEQUENCE [LARGE SCALE GENOMIC DNA]</scope>
    <source>
        <strain evidence="2 3">Nara gc5</strain>
    </source>
</reference>
<proteinExistence type="predicted"/>
<gene>
    <name evidence="2" type="ORF">CGGC5_v015981</name>
</gene>
<dbReference type="Proteomes" id="UP000011096">
    <property type="component" value="Unassembled WGS sequence"/>
</dbReference>
<evidence type="ECO:0000313" key="3">
    <source>
        <dbReference type="Proteomes" id="UP000011096"/>
    </source>
</evidence>
<name>A0A7J6IHJ2_COLFN</name>
<dbReference type="EMBL" id="ANPB02000010">
    <property type="protein sequence ID" value="KAF4475514.1"/>
    <property type="molecule type" value="Genomic_DNA"/>
</dbReference>
<feature type="domain" description="Cyanovirin-N" evidence="1">
    <location>
        <begin position="1"/>
        <end position="92"/>
    </location>
</feature>
<dbReference type="RefSeq" id="XP_031880620.2">
    <property type="nucleotide sequence ID" value="XM_032022664.2"/>
</dbReference>
<dbReference type="Pfam" id="PF08881">
    <property type="entry name" value="CVNH"/>
    <property type="match status" value="1"/>
</dbReference>
<comment type="caution">
    <text evidence="2">The sequence shown here is derived from an EMBL/GenBank/DDBJ whole genome shotgun (WGS) entry which is preliminary data.</text>
</comment>
<evidence type="ECO:0000313" key="2">
    <source>
        <dbReference type="EMBL" id="KAF4475514.1"/>
    </source>
</evidence>
<organism evidence="2 3">
    <name type="scientific">Colletotrichum fructicola (strain Nara gc5)</name>
    <name type="common">Anthracnose fungus</name>
    <name type="synonym">Colletotrichum gloeosporioides (strain Nara gc5)</name>
    <dbReference type="NCBI Taxonomy" id="1213859"/>
    <lineage>
        <taxon>Eukaryota</taxon>
        <taxon>Fungi</taxon>
        <taxon>Dikarya</taxon>
        <taxon>Ascomycota</taxon>
        <taxon>Pezizomycotina</taxon>
        <taxon>Sordariomycetes</taxon>
        <taxon>Hypocreomycetidae</taxon>
        <taxon>Glomerellales</taxon>
        <taxon>Glomerellaceae</taxon>
        <taxon>Colletotrichum</taxon>
        <taxon>Colletotrichum gloeosporioides species complex</taxon>
    </lineage>
</organism>
<dbReference type="InParanoid" id="A0A7J6IHJ2"/>
<dbReference type="AlphaFoldDB" id="A0A7J6IHJ2"/>
<dbReference type="Gene3D" id="2.30.60.10">
    <property type="entry name" value="Cyanovirin-N"/>
    <property type="match status" value="1"/>
</dbReference>
<dbReference type="OrthoDB" id="4672515at2759"/>